<dbReference type="RefSeq" id="WP_220191466.1">
    <property type="nucleotide sequence ID" value="NZ_BNJF01000001.1"/>
</dbReference>
<name>A0A8J3HXK7_9CHLR</name>
<comment type="caution">
    <text evidence="1">The sequence shown here is derived from an EMBL/GenBank/DDBJ whole genome shotgun (WGS) entry which is preliminary data.</text>
</comment>
<protein>
    <submittedName>
        <fullName evidence="1">Uncharacterized protein</fullName>
    </submittedName>
</protein>
<organism evidence="1 2">
    <name type="scientific">Ktedonospora formicarum</name>
    <dbReference type="NCBI Taxonomy" id="2778364"/>
    <lineage>
        <taxon>Bacteria</taxon>
        <taxon>Bacillati</taxon>
        <taxon>Chloroflexota</taxon>
        <taxon>Ktedonobacteria</taxon>
        <taxon>Ktedonobacterales</taxon>
        <taxon>Ktedonobacteraceae</taxon>
        <taxon>Ktedonospora</taxon>
    </lineage>
</organism>
<reference evidence="1" key="1">
    <citation type="submission" date="2020-10" db="EMBL/GenBank/DDBJ databases">
        <title>Taxonomic study of unclassified bacteria belonging to the class Ktedonobacteria.</title>
        <authorList>
            <person name="Yabe S."/>
            <person name="Wang C.M."/>
            <person name="Zheng Y."/>
            <person name="Sakai Y."/>
            <person name="Cavaletti L."/>
            <person name="Monciardini P."/>
            <person name="Donadio S."/>
        </authorList>
    </citation>
    <scope>NUCLEOTIDE SEQUENCE</scope>
    <source>
        <strain evidence="1">SOSP1-1</strain>
    </source>
</reference>
<accession>A0A8J3HXK7</accession>
<gene>
    <name evidence="1" type="ORF">KSX_00020</name>
</gene>
<proteinExistence type="predicted"/>
<dbReference type="EMBL" id="BNJF01000001">
    <property type="protein sequence ID" value="GHO41839.1"/>
    <property type="molecule type" value="Genomic_DNA"/>
</dbReference>
<sequence length="156" mass="17949">MNDEEIQGRLRLTDAMNTYNPALTVLKNKGYHLYFVPDERPQCFGDFWAMKDGRVFIAMDPLRLLGLIGVWEGMGDGWSHLRYEDIWGQLTDIGFVEDDFRSWDENAFQQLTRELRLVFDAMGQDLPEPVTRAALAQIIKSWSEGEEITGQDLSGE</sequence>
<evidence type="ECO:0000313" key="2">
    <source>
        <dbReference type="Proteomes" id="UP000612362"/>
    </source>
</evidence>
<keyword evidence="2" id="KW-1185">Reference proteome</keyword>
<dbReference type="AlphaFoldDB" id="A0A8J3HXK7"/>
<dbReference type="Proteomes" id="UP000612362">
    <property type="component" value="Unassembled WGS sequence"/>
</dbReference>
<evidence type="ECO:0000313" key="1">
    <source>
        <dbReference type="EMBL" id="GHO41839.1"/>
    </source>
</evidence>